<dbReference type="RefSeq" id="WP_090395642.1">
    <property type="nucleotide sequence ID" value="NZ_FNEN01000001.1"/>
</dbReference>
<dbReference type="InterPro" id="IPR036804">
    <property type="entry name" value="CheR_N_sf"/>
</dbReference>
<dbReference type="EMBL" id="FNEN01000001">
    <property type="protein sequence ID" value="SDI28786.1"/>
    <property type="molecule type" value="Genomic_DNA"/>
</dbReference>
<organism evidence="7 8">
    <name type="scientific">Natribacillus halophilus</name>
    <dbReference type="NCBI Taxonomy" id="549003"/>
    <lineage>
        <taxon>Bacteria</taxon>
        <taxon>Bacillati</taxon>
        <taxon>Bacillota</taxon>
        <taxon>Bacilli</taxon>
        <taxon>Bacillales</taxon>
        <taxon>Bacillaceae</taxon>
        <taxon>Natribacillus</taxon>
    </lineage>
</organism>
<dbReference type="SMART" id="SM00138">
    <property type="entry name" value="MeTrc"/>
    <property type="match status" value="1"/>
</dbReference>
<gene>
    <name evidence="7" type="ORF">SAMN04488123_101154</name>
</gene>
<dbReference type="Pfam" id="PF01739">
    <property type="entry name" value="CheR"/>
    <property type="match status" value="1"/>
</dbReference>
<dbReference type="PANTHER" id="PTHR24422">
    <property type="entry name" value="CHEMOTAXIS PROTEIN METHYLTRANSFERASE"/>
    <property type="match status" value="1"/>
</dbReference>
<dbReference type="SUPFAM" id="SSF53335">
    <property type="entry name" value="S-adenosyl-L-methionine-dependent methyltransferases"/>
    <property type="match status" value="1"/>
</dbReference>
<keyword evidence="4 7" id="KW-0808">Transferase</keyword>
<evidence type="ECO:0000256" key="2">
    <source>
        <dbReference type="ARBA" id="ARBA00012534"/>
    </source>
</evidence>
<dbReference type="PANTHER" id="PTHR24422:SF19">
    <property type="entry name" value="CHEMOTAXIS PROTEIN METHYLTRANSFERASE"/>
    <property type="match status" value="1"/>
</dbReference>
<evidence type="ECO:0000313" key="8">
    <source>
        <dbReference type="Proteomes" id="UP000198853"/>
    </source>
</evidence>
<evidence type="ECO:0000259" key="6">
    <source>
        <dbReference type="PROSITE" id="PS50123"/>
    </source>
</evidence>
<dbReference type="Proteomes" id="UP000198853">
    <property type="component" value="Unassembled WGS sequence"/>
</dbReference>
<dbReference type="SUPFAM" id="SSF47757">
    <property type="entry name" value="Chemotaxis receptor methyltransferase CheR, N-terminal domain"/>
    <property type="match status" value="1"/>
</dbReference>
<dbReference type="PROSITE" id="PS50123">
    <property type="entry name" value="CHER"/>
    <property type="match status" value="1"/>
</dbReference>
<dbReference type="Gene3D" id="1.10.155.10">
    <property type="entry name" value="Chemotaxis receptor methyltransferase CheR, N-terminal domain"/>
    <property type="match status" value="1"/>
</dbReference>
<dbReference type="AlphaFoldDB" id="A0A1G8JC87"/>
<protein>
    <recommendedName>
        <fullName evidence="2">protein-glutamate O-methyltransferase</fullName>
        <ecNumber evidence="2">2.1.1.80</ecNumber>
    </recommendedName>
</protein>
<comment type="catalytic activity">
    <reaction evidence="1">
        <text>L-glutamyl-[protein] + S-adenosyl-L-methionine = [protein]-L-glutamate 5-O-methyl ester + S-adenosyl-L-homocysteine</text>
        <dbReference type="Rhea" id="RHEA:24452"/>
        <dbReference type="Rhea" id="RHEA-COMP:10208"/>
        <dbReference type="Rhea" id="RHEA-COMP:10311"/>
        <dbReference type="ChEBI" id="CHEBI:29973"/>
        <dbReference type="ChEBI" id="CHEBI:57856"/>
        <dbReference type="ChEBI" id="CHEBI:59789"/>
        <dbReference type="ChEBI" id="CHEBI:82795"/>
        <dbReference type="EC" id="2.1.1.80"/>
    </reaction>
</comment>
<dbReference type="InterPro" id="IPR022641">
    <property type="entry name" value="CheR_N"/>
</dbReference>
<keyword evidence="8" id="KW-1185">Reference proteome</keyword>
<dbReference type="PRINTS" id="PR00996">
    <property type="entry name" value="CHERMTFRASE"/>
</dbReference>
<name>A0A1G8JC87_9BACI</name>
<dbReference type="InterPro" id="IPR000780">
    <property type="entry name" value="CheR_MeTrfase"/>
</dbReference>
<dbReference type="InterPro" id="IPR029063">
    <property type="entry name" value="SAM-dependent_MTases_sf"/>
</dbReference>
<evidence type="ECO:0000256" key="4">
    <source>
        <dbReference type="ARBA" id="ARBA00022679"/>
    </source>
</evidence>
<reference evidence="7 8" key="1">
    <citation type="submission" date="2016-10" db="EMBL/GenBank/DDBJ databases">
        <authorList>
            <person name="de Groot N.N."/>
        </authorList>
    </citation>
    <scope>NUCLEOTIDE SEQUENCE [LARGE SCALE GENOMIC DNA]</scope>
    <source>
        <strain evidence="7 8">DSM 21771</strain>
    </source>
</reference>
<evidence type="ECO:0000256" key="3">
    <source>
        <dbReference type="ARBA" id="ARBA00022603"/>
    </source>
</evidence>
<keyword evidence="3 7" id="KW-0489">Methyltransferase</keyword>
<feature type="domain" description="CheR-type methyltransferase" evidence="6">
    <location>
        <begin position="1"/>
        <end position="260"/>
    </location>
</feature>
<sequence length="265" mass="31651">MQDDYSFFKTAILRQTGIDLSAYKERQMKRRLETLYKQHHFYSFRSFFQRGLQNDPALWQAFFDKMTINVSEFYRNKKRWERFEFDILPQLLETRGKLQLWSAACSSGEEAYTAAMITSKYRALTDVSILATDIDREALQRAKAGRYQEKSVREVVPAERKRCFDEEGNHYRVKPMFRDTIRFKRHNLLADPYPREQDLIICRNALIYFTNAAKEQIYHRLNQSLKSGGFLFVGSTEQLFSPETYGFEHVGNFFYRKRHSSSRLW</sequence>
<dbReference type="Pfam" id="PF03705">
    <property type="entry name" value="CheR_N"/>
    <property type="match status" value="1"/>
</dbReference>
<evidence type="ECO:0000256" key="5">
    <source>
        <dbReference type="ARBA" id="ARBA00022691"/>
    </source>
</evidence>
<dbReference type="EC" id="2.1.1.80" evidence="2"/>
<accession>A0A1G8JC87</accession>
<dbReference type="GO" id="GO:0032259">
    <property type="term" value="P:methylation"/>
    <property type="evidence" value="ECO:0007669"/>
    <property type="project" value="UniProtKB-KW"/>
</dbReference>
<evidence type="ECO:0000313" key="7">
    <source>
        <dbReference type="EMBL" id="SDI28786.1"/>
    </source>
</evidence>
<dbReference type="OrthoDB" id="9816309at2"/>
<dbReference type="InterPro" id="IPR050903">
    <property type="entry name" value="Bact_Chemotaxis_MeTrfase"/>
</dbReference>
<dbReference type="Gene3D" id="3.40.50.150">
    <property type="entry name" value="Vaccinia Virus protein VP39"/>
    <property type="match status" value="1"/>
</dbReference>
<dbReference type="GO" id="GO:0008983">
    <property type="term" value="F:protein-glutamate O-methyltransferase activity"/>
    <property type="evidence" value="ECO:0007669"/>
    <property type="project" value="UniProtKB-EC"/>
</dbReference>
<keyword evidence="5" id="KW-0949">S-adenosyl-L-methionine</keyword>
<dbReference type="InterPro" id="IPR022642">
    <property type="entry name" value="CheR_C"/>
</dbReference>
<proteinExistence type="predicted"/>
<evidence type="ECO:0000256" key="1">
    <source>
        <dbReference type="ARBA" id="ARBA00001541"/>
    </source>
</evidence>